<name>A0A0L6Z694_9CLOT</name>
<dbReference type="RefSeq" id="WP_052222672.1">
    <property type="nucleotide sequence ID" value="NZ_LHUR01000042.1"/>
</dbReference>
<organism evidence="1 2">
    <name type="scientific">Clostridium homopropionicum DSM 5847</name>
    <dbReference type="NCBI Taxonomy" id="1121318"/>
    <lineage>
        <taxon>Bacteria</taxon>
        <taxon>Bacillati</taxon>
        <taxon>Bacillota</taxon>
        <taxon>Clostridia</taxon>
        <taxon>Eubacteriales</taxon>
        <taxon>Clostridiaceae</taxon>
        <taxon>Clostridium</taxon>
    </lineage>
</organism>
<sequence length="105" mass="11926">MGIIDYFEFTMTTNEVIKKIADDPSYSKEIIMGCEREVKEFINENSGEYPHTVRFFAIPDFSYGTFNLGCVAKISNNGSTYILCGNREYFSAVDAGYDPSVRLVY</sequence>
<dbReference type="EMBL" id="LHUR01000042">
    <property type="protein sequence ID" value="KOA18323.1"/>
    <property type="molecule type" value="Genomic_DNA"/>
</dbReference>
<evidence type="ECO:0000313" key="1">
    <source>
        <dbReference type="EMBL" id="KOA18323.1"/>
    </source>
</evidence>
<evidence type="ECO:0000313" key="2">
    <source>
        <dbReference type="Proteomes" id="UP000037043"/>
    </source>
</evidence>
<proteinExistence type="predicted"/>
<gene>
    <name evidence="1" type="ORF">CLHOM_32200</name>
</gene>
<dbReference type="Proteomes" id="UP000037043">
    <property type="component" value="Unassembled WGS sequence"/>
</dbReference>
<protein>
    <submittedName>
        <fullName evidence="1">Uncharacterized protein</fullName>
    </submittedName>
</protein>
<dbReference type="PATRIC" id="fig|1121318.3.peg.3219"/>
<comment type="caution">
    <text evidence="1">The sequence shown here is derived from an EMBL/GenBank/DDBJ whole genome shotgun (WGS) entry which is preliminary data.</text>
</comment>
<dbReference type="AlphaFoldDB" id="A0A0L6Z694"/>
<keyword evidence="2" id="KW-1185">Reference proteome</keyword>
<reference evidence="2" key="1">
    <citation type="submission" date="2015-08" db="EMBL/GenBank/DDBJ databases">
        <title>Genome sequence of the strict anaerobe Clostridium homopropionicum LuHBu1 (DSM 5847T).</title>
        <authorList>
            <person name="Poehlein A."/>
            <person name="Beck M."/>
            <person name="Schiel-Bengelsdorf B."/>
            <person name="Bengelsdorf F.R."/>
            <person name="Daniel R."/>
            <person name="Duerre P."/>
        </authorList>
    </citation>
    <scope>NUCLEOTIDE SEQUENCE [LARGE SCALE GENOMIC DNA]</scope>
    <source>
        <strain evidence="2">DSM 5847</strain>
    </source>
</reference>
<accession>A0A0L6Z694</accession>